<feature type="domain" description="ABC transporter" evidence="6">
    <location>
        <begin position="18"/>
        <end position="263"/>
    </location>
</feature>
<protein>
    <submittedName>
        <fullName evidence="7">ATP-binding cassette domain-containing protein</fullName>
    </submittedName>
</protein>
<accession>A0A846X7U4</accession>
<name>A0A846X7U4_9NOCA</name>
<evidence type="ECO:0000256" key="2">
    <source>
        <dbReference type="ARBA" id="ARBA00022448"/>
    </source>
</evidence>
<dbReference type="GO" id="GO:0005524">
    <property type="term" value="F:ATP binding"/>
    <property type="evidence" value="ECO:0007669"/>
    <property type="project" value="UniProtKB-KW"/>
</dbReference>
<dbReference type="Pfam" id="PF00005">
    <property type="entry name" value="ABC_tran"/>
    <property type="match status" value="1"/>
</dbReference>
<dbReference type="PROSITE" id="PS00211">
    <property type="entry name" value="ABC_TRANSPORTER_1"/>
    <property type="match status" value="1"/>
</dbReference>
<dbReference type="Gene3D" id="3.40.50.300">
    <property type="entry name" value="P-loop containing nucleotide triphosphate hydrolases"/>
    <property type="match status" value="1"/>
</dbReference>
<dbReference type="PANTHER" id="PTHR43776">
    <property type="entry name" value="TRANSPORT ATP-BINDING PROTEIN"/>
    <property type="match status" value="1"/>
</dbReference>
<dbReference type="GO" id="GO:0015833">
    <property type="term" value="P:peptide transport"/>
    <property type="evidence" value="ECO:0007669"/>
    <property type="project" value="InterPro"/>
</dbReference>
<dbReference type="GO" id="GO:0055085">
    <property type="term" value="P:transmembrane transport"/>
    <property type="evidence" value="ECO:0007669"/>
    <property type="project" value="UniProtKB-ARBA"/>
</dbReference>
<proteinExistence type="inferred from homology"/>
<evidence type="ECO:0000313" key="7">
    <source>
        <dbReference type="EMBL" id="NKY31557.1"/>
    </source>
</evidence>
<organism evidence="7 8">
    <name type="scientific">Nocardia speluncae</name>
    <dbReference type="NCBI Taxonomy" id="419477"/>
    <lineage>
        <taxon>Bacteria</taxon>
        <taxon>Bacillati</taxon>
        <taxon>Actinomycetota</taxon>
        <taxon>Actinomycetes</taxon>
        <taxon>Mycobacteriales</taxon>
        <taxon>Nocardiaceae</taxon>
        <taxon>Nocardia</taxon>
    </lineage>
</organism>
<evidence type="ECO:0000313" key="8">
    <source>
        <dbReference type="Proteomes" id="UP000565715"/>
    </source>
</evidence>
<reference evidence="7 8" key="1">
    <citation type="submission" date="2020-04" db="EMBL/GenBank/DDBJ databases">
        <title>MicrobeNet Type strains.</title>
        <authorList>
            <person name="Nicholson A.C."/>
        </authorList>
    </citation>
    <scope>NUCLEOTIDE SEQUENCE [LARGE SCALE GENOMIC DNA]</scope>
    <source>
        <strain evidence="7 8">DSM 45078</strain>
    </source>
</reference>
<comment type="caution">
    <text evidence="7">The sequence shown here is derived from an EMBL/GenBank/DDBJ whole genome shotgun (WGS) entry which is preliminary data.</text>
</comment>
<keyword evidence="2" id="KW-0813">Transport</keyword>
<dbReference type="InterPro" id="IPR017871">
    <property type="entry name" value="ABC_transporter-like_CS"/>
</dbReference>
<evidence type="ECO:0000256" key="4">
    <source>
        <dbReference type="ARBA" id="ARBA00022840"/>
    </source>
</evidence>
<dbReference type="NCBIfam" id="TIGR01727">
    <property type="entry name" value="oligo_HPY"/>
    <property type="match status" value="1"/>
</dbReference>
<keyword evidence="8" id="KW-1185">Reference proteome</keyword>
<gene>
    <name evidence="7" type="ORF">HGA13_00505</name>
</gene>
<dbReference type="SUPFAM" id="SSF52540">
    <property type="entry name" value="P-loop containing nucleoside triphosphate hydrolases"/>
    <property type="match status" value="1"/>
</dbReference>
<evidence type="ECO:0000256" key="5">
    <source>
        <dbReference type="SAM" id="MobiDB-lite"/>
    </source>
</evidence>
<dbReference type="InterPro" id="IPR050319">
    <property type="entry name" value="ABC_transp_ATP-bind"/>
</dbReference>
<dbReference type="RefSeq" id="WP_068049827.1">
    <property type="nucleotide sequence ID" value="NZ_JAAXOO010000001.1"/>
</dbReference>
<dbReference type="PANTHER" id="PTHR43776:SF7">
    <property type="entry name" value="D,D-DIPEPTIDE TRANSPORT ATP-BINDING PROTEIN DDPF-RELATED"/>
    <property type="match status" value="1"/>
</dbReference>
<dbReference type="Proteomes" id="UP000565715">
    <property type="component" value="Unassembled WGS sequence"/>
</dbReference>
<sequence>MAGTGTAHLRDDDAEVVLRVQDLVVEYPTAHSGKVHAVSNVSLDIRRGETLGLVGESGCGKSTLAKAIMQLPAPTSGRVLFNGEDLTTLSARGLRSARRPIQMIFQDPISSLNPLRRVRQIVAEGLEVAGGHSKTQRAELVDTMLESVGLDPGAAGDRRPHEFSGGQCQRISIARAMVLEPEVVICDEPVSALDVSVQAQILNLLEDMKDRYDLTLLFIAHDLAVVKNISDRVVVMYLGKICEVGAPDSLYARPAHPYTAALLSAVPEPDPAIAPNTSTLSGDLPSPHDPPSGCRFRTRCPRASALCASTEPEIREVRPQHYVACHFPNDLESFAAE</sequence>
<keyword evidence="3" id="KW-0547">Nucleotide-binding</keyword>
<dbReference type="InterPro" id="IPR003439">
    <property type="entry name" value="ABC_transporter-like_ATP-bd"/>
</dbReference>
<dbReference type="InterPro" id="IPR003593">
    <property type="entry name" value="AAA+_ATPase"/>
</dbReference>
<evidence type="ECO:0000256" key="3">
    <source>
        <dbReference type="ARBA" id="ARBA00022741"/>
    </source>
</evidence>
<dbReference type="CDD" id="cd03257">
    <property type="entry name" value="ABC_NikE_OppD_transporters"/>
    <property type="match status" value="1"/>
</dbReference>
<evidence type="ECO:0000259" key="6">
    <source>
        <dbReference type="PROSITE" id="PS50893"/>
    </source>
</evidence>
<dbReference type="AlphaFoldDB" id="A0A846X7U4"/>
<keyword evidence="4 7" id="KW-0067">ATP-binding</keyword>
<dbReference type="FunFam" id="3.40.50.300:FF:000016">
    <property type="entry name" value="Oligopeptide ABC transporter ATP-binding component"/>
    <property type="match status" value="1"/>
</dbReference>
<dbReference type="EMBL" id="JAAXOO010000001">
    <property type="protein sequence ID" value="NKY31557.1"/>
    <property type="molecule type" value="Genomic_DNA"/>
</dbReference>
<dbReference type="PROSITE" id="PS50893">
    <property type="entry name" value="ABC_TRANSPORTER_2"/>
    <property type="match status" value="1"/>
</dbReference>
<feature type="region of interest" description="Disordered" evidence="5">
    <location>
        <begin position="274"/>
        <end position="293"/>
    </location>
</feature>
<dbReference type="InterPro" id="IPR027417">
    <property type="entry name" value="P-loop_NTPase"/>
</dbReference>
<comment type="similarity">
    <text evidence="1">Belongs to the ABC transporter superfamily.</text>
</comment>
<evidence type="ECO:0000256" key="1">
    <source>
        <dbReference type="ARBA" id="ARBA00005417"/>
    </source>
</evidence>
<dbReference type="SMART" id="SM00382">
    <property type="entry name" value="AAA"/>
    <property type="match status" value="1"/>
</dbReference>
<dbReference type="GO" id="GO:0016887">
    <property type="term" value="F:ATP hydrolysis activity"/>
    <property type="evidence" value="ECO:0007669"/>
    <property type="project" value="InterPro"/>
</dbReference>
<dbReference type="Pfam" id="PF08352">
    <property type="entry name" value="oligo_HPY"/>
    <property type="match status" value="1"/>
</dbReference>
<dbReference type="InterPro" id="IPR013563">
    <property type="entry name" value="Oligopep_ABC_C"/>
</dbReference>